<dbReference type="GO" id="GO:0016891">
    <property type="term" value="F:RNA endonuclease activity producing 5'-phosphomonoesters, hydrolytic mechanism"/>
    <property type="evidence" value="ECO:0007669"/>
    <property type="project" value="TreeGrafter"/>
</dbReference>
<dbReference type="PROSITE" id="PS50035">
    <property type="entry name" value="PLD"/>
    <property type="match status" value="1"/>
</dbReference>
<dbReference type="PANTHER" id="PTHR43856:SF1">
    <property type="entry name" value="MITOCHONDRIAL CARDIOLIPIN HYDROLASE"/>
    <property type="match status" value="1"/>
</dbReference>
<dbReference type="EMBL" id="CP000505">
    <property type="protein sequence ID" value="ABL78427.1"/>
    <property type="molecule type" value="Genomic_DNA"/>
</dbReference>
<reference evidence="6" key="1">
    <citation type="journal article" date="2008" name="J. Bacteriol.">
        <title>Genome sequence of Thermofilum pendens reveals an exceptional loss of biosynthetic pathways without genome reduction.</title>
        <authorList>
            <person name="Anderson I."/>
            <person name="Rodriguez J."/>
            <person name="Susanti D."/>
            <person name="Porat I."/>
            <person name="Reich C."/>
            <person name="Ulrich L.E."/>
            <person name="Elkins J.G."/>
            <person name="Mavromatis K."/>
            <person name="Lykidis A."/>
            <person name="Kim E."/>
            <person name="Thompson L.S."/>
            <person name="Nolan M."/>
            <person name="Land M."/>
            <person name="Copeland A."/>
            <person name="Lapidus A."/>
            <person name="Lucas S."/>
            <person name="Detter C."/>
            <person name="Zhulin I.B."/>
            <person name="Olsen G.J."/>
            <person name="Whitman W."/>
            <person name="Mukhopadhyay B."/>
            <person name="Bristow J."/>
            <person name="Kyrpides N."/>
        </authorList>
    </citation>
    <scope>NUCLEOTIDE SEQUENCE [LARGE SCALE GENOMIC DNA]</scope>
    <source>
        <strain evidence="6">DSM 2475 / Hrk 5</strain>
    </source>
</reference>
<dbReference type="KEGG" id="tpe:Tpen_1027"/>
<feature type="domain" description="PLD phosphodiesterase" evidence="4">
    <location>
        <begin position="126"/>
        <end position="153"/>
    </location>
</feature>
<dbReference type="PANTHER" id="PTHR43856">
    <property type="entry name" value="CARDIOLIPIN HYDROLASE"/>
    <property type="match status" value="1"/>
</dbReference>
<dbReference type="Pfam" id="PF13091">
    <property type="entry name" value="PLDc_2"/>
    <property type="match status" value="1"/>
</dbReference>
<dbReference type="EnsemblBacteria" id="ABL78427">
    <property type="protein sequence ID" value="ABL78427"/>
    <property type="gene ID" value="Tpen_1027"/>
</dbReference>
<keyword evidence="3" id="KW-0443">Lipid metabolism</keyword>
<dbReference type="GO" id="GO:0016042">
    <property type="term" value="P:lipid catabolic process"/>
    <property type="evidence" value="ECO:0007669"/>
    <property type="project" value="UniProtKB-KW"/>
</dbReference>
<evidence type="ECO:0000313" key="6">
    <source>
        <dbReference type="Proteomes" id="UP000000641"/>
    </source>
</evidence>
<dbReference type="SMART" id="SM00155">
    <property type="entry name" value="PLDc"/>
    <property type="match status" value="1"/>
</dbReference>
<dbReference type="InterPro" id="IPR001736">
    <property type="entry name" value="PLipase_D/transphosphatidylase"/>
</dbReference>
<dbReference type="SUPFAM" id="SSF56024">
    <property type="entry name" value="Phospholipase D/nuclease"/>
    <property type="match status" value="1"/>
</dbReference>
<name>A1RYZ7_THEPD</name>
<evidence type="ECO:0000313" key="5">
    <source>
        <dbReference type="EMBL" id="ABL78427.1"/>
    </source>
</evidence>
<evidence type="ECO:0000259" key="4">
    <source>
        <dbReference type="PROSITE" id="PS50035"/>
    </source>
</evidence>
<accession>A1RYZ7</accession>
<gene>
    <name evidence="5" type="ordered locus">Tpen_1027</name>
</gene>
<dbReference type="HOGENOM" id="CLU_122247_1_0_2"/>
<dbReference type="InterPro" id="IPR025202">
    <property type="entry name" value="PLD-like_dom"/>
</dbReference>
<keyword evidence="1" id="KW-0378">Hydrolase</keyword>
<organism evidence="5 6">
    <name type="scientific">Thermofilum pendens (strain DSM 2475 / Hrk 5)</name>
    <dbReference type="NCBI Taxonomy" id="368408"/>
    <lineage>
        <taxon>Archaea</taxon>
        <taxon>Thermoproteota</taxon>
        <taxon>Thermoprotei</taxon>
        <taxon>Thermofilales</taxon>
        <taxon>Thermofilaceae</taxon>
        <taxon>Thermofilum</taxon>
    </lineage>
</organism>
<dbReference type="InterPro" id="IPR051406">
    <property type="entry name" value="PLD_domain"/>
</dbReference>
<proteinExistence type="predicted"/>
<evidence type="ECO:0000256" key="3">
    <source>
        <dbReference type="ARBA" id="ARBA00023098"/>
    </source>
</evidence>
<keyword evidence="2" id="KW-0442">Lipid degradation</keyword>
<protein>
    <submittedName>
        <fullName evidence="5">Phospholipase D/Transphosphatidylase</fullName>
    </submittedName>
</protein>
<evidence type="ECO:0000256" key="2">
    <source>
        <dbReference type="ARBA" id="ARBA00022963"/>
    </source>
</evidence>
<dbReference type="eggNOG" id="arCOG02041">
    <property type="taxonomic scope" value="Archaea"/>
</dbReference>
<keyword evidence="6" id="KW-1185">Reference proteome</keyword>
<dbReference type="Gene3D" id="3.30.870.10">
    <property type="entry name" value="Endonuclease Chain A"/>
    <property type="match status" value="1"/>
</dbReference>
<dbReference type="STRING" id="368408.Tpen_1027"/>
<dbReference type="CDD" id="cd09131">
    <property type="entry name" value="PLDc_unchar3"/>
    <property type="match status" value="1"/>
</dbReference>
<dbReference type="Proteomes" id="UP000000641">
    <property type="component" value="Chromosome"/>
</dbReference>
<dbReference type="AlphaFoldDB" id="A1RYZ7"/>
<sequence length="184" mass="20770">MSSGTIAAVLILMALAFYAGYQYAQRSLPTGVAVVSQPQCSIRVINDRDYYPTLLDYISRANKSIYIAMFQFKSDTDVISKIVELLISKNKKGVDVKVVLENTIDENELTYRRLLDNGVAVKFDSRSVTTHAKLVIIDGRYVFVGSHNWSYMAMMRNHEASVLIDCPSIAEQETQYFMNIYRGG</sequence>
<evidence type="ECO:0000256" key="1">
    <source>
        <dbReference type="ARBA" id="ARBA00022801"/>
    </source>
</evidence>